<dbReference type="PROSITE" id="PS51462">
    <property type="entry name" value="NUDIX"/>
    <property type="match status" value="1"/>
</dbReference>
<organism evidence="5 6">
    <name type="scientific">Halovibrio variabilis</name>
    <dbReference type="NCBI Taxonomy" id="31910"/>
    <lineage>
        <taxon>Bacteria</taxon>
        <taxon>Pseudomonadati</taxon>
        <taxon>Pseudomonadota</taxon>
        <taxon>Gammaproteobacteria</taxon>
        <taxon>Oceanospirillales</taxon>
        <taxon>Halomonadaceae</taxon>
        <taxon>Halovibrio</taxon>
    </lineage>
</organism>
<dbReference type="OrthoDB" id="9804442at2"/>
<dbReference type="PRINTS" id="PR00502">
    <property type="entry name" value="NUDIXFAMILY"/>
</dbReference>
<evidence type="ECO:0000313" key="5">
    <source>
        <dbReference type="EMBL" id="GEN26535.1"/>
    </source>
</evidence>
<keyword evidence="6" id="KW-1185">Reference proteome</keyword>
<evidence type="ECO:0000259" key="4">
    <source>
        <dbReference type="PROSITE" id="PS51462"/>
    </source>
</evidence>
<dbReference type="InterPro" id="IPR020084">
    <property type="entry name" value="NUDIX_hydrolase_CS"/>
</dbReference>
<sequence>MSDSNSSRVGVGVIITRADGNILLGYRIKAGETPSWCLPGGHVEPGETFEVAALRELQEETGIITQQSATIFAIMQQLAANRTAVTAAARVSLADNLAVARLTEPDVFSEWDWFPRSDLPTPLFPASEAMISLWKDNQCPKGWSTYCVV</sequence>
<feature type="domain" description="Nudix hydrolase" evidence="4">
    <location>
        <begin position="6"/>
        <end position="137"/>
    </location>
</feature>
<evidence type="ECO:0000256" key="3">
    <source>
        <dbReference type="RuleBase" id="RU003476"/>
    </source>
</evidence>
<dbReference type="InterPro" id="IPR015797">
    <property type="entry name" value="NUDIX_hydrolase-like_dom_sf"/>
</dbReference>
<dbReference type="Gene3D" id="3.90.79.10">
    <property type="entry name" value="Nucleoside Triphosphate Pyrophosphohydrolase"/>
    <property type="match status" value="1"/>
</dbReference>
<dbReference type="InterPro" id="IPR000086">
    <property type="entry name" value="NUDIX_hydrolase_dom"/>
</dbReference>
<gene>
    <name evidence="5" type="ORF">HVA01_01810</name>
</gene>
<dbReference type="EMBL" id="BJXV01000001">
    <property type="protein sequence ID" value="GEN26535.1"/>
    <property type="molecule type" value="Genomic_DNA"/>
</dbReference>
<comment type="caution">
    <text evidence="5">The sequence shown here is derived from an EMBL/GenBank/DDBJ whole genome shotgun (WGS) entry which is preliminary data.</text>
</comment>
<dbReference type="PANTHER" id="PTHR16099">
    <property type="entry name" value="8-OXO-DGTP DIPHOSPHATES NUDT15"/>
    <property type="match status" value="1"/>
</dbReference>
<accession>A0A511UIY6</accession>
<comment type="similarity">
    <text evidence="3">Belongs to the Nudix hydrolase family.</text>
</comment>
<dbReference type="SUPFAM" id="SSF55811">
    <property type="entry name" value="Nudix"/>
    <property type="match status" value="1"/>
</dbReference>
<name>A0A511UIY6_9GAMM</name>
<comment type="cofactor">
    <cofactor evidence="1">
        <name>Mg(2+)</name>
        <dbReference type="ChEBI" id="CHEBI:18420"/>
    </cofactor>
</comment>
<evidence type="ECO:0000256" key="1">
    <source>
        <dbReference type="ARBA" id="ARBA00001946"/>
    </source>
</evidence>
<dbReference type="AlphaFoldDB" id="A0A511UIY6"/>
<dbReference type="PANTHER" id="PTHR16099:SF5">
    <property type="entry name" value="NUCLEOTIDE TRIPHOSPHATE DIPHOSPHATASE NUDT15"/>
    <property type="match status" value="1"/>
</dbReference>
<proteinExistence type="inferred from homology"/>
<evidence type="ECO:0000313" key="6">
    <source>
        <dbReference type="Proteomes" id="UP000321303"/>
    </source>
</evidence>
<dbReference type="InterPro" id="IPR020476">
    <property type="entry name" value="Nudix_hydrolase"/>
</dbReference>
<protein>
    <submittedName>
        <fullName evidence="5">ADP-ribose pyrophosphatase</fullName>
    </submittedName>
</protein>
<dbReference type="CDD" id="cd04678">
    <property type="entry name" value="NUDIX_MTH2_Nudt15"/>
    <property type="match status" value="1"/>
</dbReference>
<dbReference type="GO" id="GO:0016787">
    <property type="term" value="F:hydrolase activity"/>
    <property type="evidence" value="ECO:0007669"/>
    <property type="project" value="UniProtKB-KW"/>
</dbReference>
<dbReference type="Proteomes" id="UP000321303">
    <property type="component" value="Unassembled WGS sequence"/>
</dbReference>
<keyword evidence="2 3" id="KW-0378">Hydrolase</keyword>
<dbReference type="PROSITE" id="PS00893">
    <property type="entry name" value="NUDIX_BOX"/>
    <property type="match status" value="1"/>
</dbReference>
<dbReference type="Pfam" id="PF00293">
    <property type="entry name" value="NUDIX"/>
    <property type="match status" value="1"/>
</dbReference>
<dbReference type="RefSeq" id="WP_146872590.1">
    <property type="nucleotide sequence ID" value="NZ_BJXV01000001.1"/>
</dbReference>
<evidence type="ECO:0000256" key="2">
    <source>
        <dbReference type="ARBA" id="ARBA00022801"/>
    </source>
</evidence>
<reference evidence="5 6" key="1">
    <citation type="submission" date="2019-07" db="EMBL/GenBank/DDBJ databases">
        <title>Whole genome shotgun sequence of Halomonas variabilis NBRC 102410.</title>
        <authorList>
            <person name="Hosoyama A."/>
            <person name="Uohara A."/>
            <person name="Ohji S."/>
            <person name="Ichikawa N."/>
        </authorList>
    </citation>
    <scope>NUCLEOTIDE SEQUENCE [LARGE SCALE GENOMIC DNA]</scope>
    <source>
        <strain evidence="5 6">NBRC 102410</strain>
    </source>
</reference>